<sequence>MEISVVIPTYNRYDLIKRAIKSVLAQILRPKEIIVVDDGSNDNTQQLQNDFPDIIYIYQENRGVAAARNTGIQKASSEWIAFLDSDDEFHPHKLQKQRAFHQENPDIFMSYTAERWIRNGKVVKIPKKYRKIGHNPFLENISYCNIAPSSVLLHRKILDDVGVFDEALRVCEDYDMWLRITQKYSVGLINEPLINKYAGHDEQLGFRKNMDEVRIKVLEKLLQSATQESAMLLQKELMAKKTFQKMKRLS</sequence>
<dbReference type="AlphaFoldDB" id="A0A1W1CW91"/>
<dbReference type="PANTHER" id="PTHR43685">
    <property type="entry name" value="GLYCOSYLTRANSFERASE"/>
    <property type="match status" value="1"/>
</dbReference>
<keyword evidence="2" id="KW-0808">Transferase</keyword>
<reference evidence="2" key="1">
    <citation type="submission" date="2016-10" db="EMBL/GenBank/DDBJ databases">
        <authorList>
            <person name="de Groot N.N."/>
        </authorList>
    </citation>
    <scope>NUCLEOTIDE SEQUENCE</scope>
</reference>
<dbReference type="GO" id="GO:0016740">
    <property type="term" value="F:transferase activity"/>
    <property type="evidence" value="ECO:0007669"/>
    <property type="project" value="UniProtKB-KW"/>
</dbReference>
<evidence type="ECO:0000259" key="1">
    <source>
        <dbReference type="Pfam" id="PF00535"/>
    </source>
</evidence>
<dbReference type="EMBL" id="FPHK01000138">
    <property type="protein sequence ID" value="SFV70003.1"/>
    <property type="molecule type" value="Genomic_DNA"/>
</dbReference>
<name>A0A1W1CW91_9ZZZZ</name>
<dbReference type="InterPro" id="IPR001173">
    <property type="entry name" value="Glyco_trans_2-like"/>
</dbReference>
<dbReference type="PANTHER" id="PTHR43685:SF2">
    <property type="entry name" value="GLYCOSYLTRANSFERASE 2-LIKE DOMAIN-CONTAINING PROTEIN"/>
    <property type="match status" value="1"/>
</dbReference>
<dbReference type="SUPFAM" id="SSF53448">
    <property type="entry name" value="Nucleotide-diphospho-sugar transferases"/>
    <property type="match status" value="1"/>
</dbReference>
<gene>
    <name evidence="2" type="ORF">MNB_SM-6-302</name>
</gene>
<proteinExistence type="predicted"/>
<accession>A0A1W1CW91</accession>
<dbReference type="Gene3D" id="3.90.550.10">
    <property type="entry name" value="Spore Coat Polysaccharide Biosynthesis Protein SpsA, Chain A"/>
    <property type="match status" value="1"/>
</dbReference>
<organism evidence="2">
    <name type="scientific">hydrothermal vent metagenome</name>
    <dbReference type="NCBI Taxonomy" id="652676"/>
    <lineage>
        <taxon>unclassified sequences</taxon>
        <taxon>metagenomes</taxon>
        <taxon>ecological metagenomes</taxon>
    </lineage>
</organism>
<dbReference type="InterPro" id="IPR029044">
    <property type="entry name" value="Nucleotide-diphossugar_trans"/>
</dbReference>
<evidence type="ECO:0000313" key="2">
    <source>
        <dbReference type="EMBL" id="SFV70003.1"/>
    </source>
</evidence>
<dbReference type="Pfam" id="PF00535">
    <property type="entry name" value="Glycos_transf_2"/>
    <property type="match status" value="1"/>
</dbReference>
<protein>
    <submittedName>
        <fullName evidence="2">Glycosyl transferase</fullName>
    </submittedName>
</protein>
<dbReference type="InterPro" id="IPR050834">
    <property type="entry name" value="Glycosyltransf_2"/>
</dbReference>
<dbReference type="CDD" id="cd00761">
    <property type="entry name" value="Glyco_tranf_GTA_type"/>
    <property type="match status" value="1"/>
</dbReference>
<feature type="domain" description="Glycosyltransferase 2-like" evidence="1">
    <location>
        <begin position="4"/>
        <end position="160"/>
    </location>
</feature>